<protein>
    <recommendedName>
        <fullName evidence="4">Yeast cell wall synthesis Kre9/Knh1-like N-terminal domain-containing protein</fullName>
    </recommendedName>
</protein>
<feature type="domain" description="Yeast cell wall synthesis Kre9/Knh1-like N-terminal" evidence="4">
    <location>
        <begin position="95"/>
        <end position="169"/>
    </location>
</feature>
<proteinExistence type="predicted"/>
<feature type="compositionally biased region" description="Polar residues" evidence="2">
    <location>
        <begin position="51"/>
        <end position="73"/>
    </location>
</feature>
<evidence type="ECO:0000256" key="1">
    <source>
        <dbReference type="ARBA" id="ARBA00022729"/>
    </source>
</evidence>
<evidence type="ECO:0000313" key="6">
    <source>
        <dbReference type="Proteomes" id="UP000178374"/>
    </source>
</evidence>
<name>A0A1F6W5M2_9BACT</name>
<dbReference type="AlphaFoldDB" id="A0A1F6W5M2"/>
<dbReference type="Proteomes" id="UP000178374">
    <property type="component" value="Unassembled WGS sequence"/>
</dbReference>
<dbReference type="Pfam" id="PF10342">
    <property type="entry name" value="Kre9_KNH"/>
    <property type="match status" value="1"/>
</dbReference>
<accession>A0A1F6W5M2</accession>
<organism evidence="5 6">
    <name type="scientific">Candidatus Nomurabacteria bacterium RIFCSPHIGHO2_02_FULL_37_13</name>
    <dbReference type="NCBI Taxonomy" id="1801750"/>
    <lineage>
        <taxon>Bacteria</taxon>
        <taxon>Candidatus Nomuraibacteriota</taxon>
    </lineage>
</organism>
<evidence type="ECO:0000259" key="4">
    <source>
        <dbReference type="Pfam" id="PF10342"/>
    </source>
</evidence>
<keyword evidence="1" id="KW-0732">Signal</keyword>
<gene>
    <name evidence="5" type="ORF">A3B85_02055</name>
</gene>
<keyword evidence="3" id="KW-0812">Transmembrane</keyword>
<keyword evidence="3" id="KW-1133">Transmembrane helix</keyword>
<comment type="caution">
    <text evidence="5">The sequence shown here is derived from an EMBL/GenBank/DDBJ whole genome shotgun (WGS) entry which is preliminary data.</text>
</comment>
<evidence type="ECO:0000256" key="2">
    <source>
        <dbReference type="SAM" id="MobiDB-lite"/>
    </source>
</evidence>
<evidence type="ECO:0000256" key="3">
    <source>
        <dbReference type="SAM" id="Phobius"/>
    </source>
</evidence>
<sequence length="308" mass="33603">MGEENFLIISRKLLTNKYMNMNQKGFANIILIVVIVAIVAVGGYFVFSKKSVTPTPSQNSETNTPNQPTSGQDTGYVPGQGASTVAEKDRIQITSPNGGEKLEVGKTYDVRWTNYSGKEPLTIALQATTPSNQVSAKIVASNVPAASTGIYKWTVTSESPDNKYKIEVYPAGGRPLVGRSKDFFTISGDQLITITSPKPNDRVNLTKPIIITGKARNVFGEGEFDVSASYLLDNQKQVVARSLATCNITGNGCDWTSGNFVDFKSTLDLSSAPVCYVSVEFYKRDDKTPQTQPFYVLPLYLFGNENCQ</sequence>
<dbReference type="InterPro" id="IPR018466">
    <property type="entry name" value="Kre9/Knh1-like_N"/>
</dbReference>
<feature type="transmembrane region" description="Helical" evidence="3">
    <location>
        <begin position="26"/>
        <end position="47"/>
    </location>
</feature>
<evidence type="ECO:0000313" key="5">
    <source>
        <dbReference type="EMBL" id="OGI77228.1"/>
    </source>
</evidence>
<dbReference type="EMBL" id="MFUA01000012">
    <property type="protein sequence ID" value="OGI77228.1"/>
    <property type="molecule type" value="Genomic_DNA"/>
</dbReference>
<keyword evidence="3" id="KW-0472">Membrane</keyword>
<reference evidence="5 6" key="1">
    <citation type="journal article" date="2016" name="Nat. Commun.">
        <title>Thousands of microbial genomes shed light on interconnected biogeochemical processes in an aquifer system.</title>
        <authorList>
            <person name="Anantharaman K."/>
            <person name="Brown C.T."/>
            <person name="Hug L.A."/>
            <person name="Sharon I."/>
            <person name="Castelle C.J."/>
            <person name="Probst A.J."/>
            <person name="Thomas B.C."/>
            <person name="Singh A."/>
            <person name="Wilkins M.J."/>
            <person name="Karaoz U."/>
            <person name="Brodie E.L."/>
            <person name="Williams K.H."/>
            <person name="Hubbard S.S."/>
            <person name="Banfield J.F."/>
        </authorList>
    </citation>
    <scope>NUCLEOTIDE SEQUENCE [LARGE SCALE GENOMIC DNA]</scope>
</reference>
<feature type="region of interest" description="Disordered" evidence="2">
    <location>
        <begin position="51"/>
        <end position="81"/>
    </location>
</feature>
<dbReference type="STRING" id="1801750.A3B85_02055"/>